<evidence type="ECO:0000256" key="1">
    <source>
        <dbReference type="SAM" id="SignalP"/>
    </source>
</evidence>
<accession>A0A2U8FYH9</accession>
<dbReference type="EMBL" id="CP029211">
    <property type="protein sequence ID" value="AWI55474.1"/>
    <property type="molecule type" value="Genomic_DNA"/>
</dbReference>
<keyword evidence="3" id="KW-1185">Reference proteome</keyword>
<protein>
    <recommendedName>
        <fullName evidence="4">Outer membrane receptor for ferric coprogen and ferric-rhodotorulic acid</fullName>
    </recommendedName>
</protein>
<dbReference type="AlphaFoldDB" id="A0A2U8FYH9"/>
<dbReference type="SUPFAM" id="SSF56935">
    <property type="entry name" value="Porins"/>
    <property type="match status" value="1"/>
</dbReference>
<reference evidence="2 3" key="1">
    <citation type="submission" date="2018-05" db="EMBL/GenBank/DDBJ databases">
        <title>complete genome sequence of Aquabacterium olei NBRC 110486.</title>
        <authorList>
            <person name="Tang B."/>
            <person name="Chang J."/>
            <person name="Zhang L."/>
            <person name="Yang H."/>
        </authorList>
    </citation>
    <scope>NUCLEOTIDE SEQUENCE [LARGE SCALE GENOMIC DNA]</scope>
    <source>
        <strain evidence="2 3">NBRC 110486</strain>
        <plasmid evidence="3">Plasmid ptb101</plasmid>
    </source>
</reference>
<feature type="chain" id="PRO_5015879555" description="Outer membrane receptor for ferric coprogen and ferric-rhodotorulic acid" evidence="1">
    <location>
        <begin position="29"/>
        <end position="582"/>
    </location>
</feature>
<geneLocation type="plasmid" evidence="3">
    <name>ptb101</name>
</geneLocation>
<dbReference type="OrthoDB" id="5372286at2"/>
<evidence type="ECO:0008006" key="4">
    <source>
        <dbReference type="Google" id="ProtNLM"/>
    </source>
</evidence>
<organism evidence="2 3">
    <name type="scientific">Aquabacterium olei</name>
    <dbReference type="NCBI Taxonomy" id="1296669"/>
    <lineage>
        <taxon>Bacteria</taxon>
        <taxon>Pseudomonadati</taxon>
        <taxon>Pseudomonadota</taxon>
        <taxon>Betaproteobacteria</taxon>
        <taxon>Burkholderiales</taxon>
        <taxon>Aquabacterium</taxon>
    </lineage>
</organism>
<evidence type="ECO:0000313" key="3">
    <source>
        <dbReference type="Proteomes" id="UP000244892"/>
    </source>
</evidence>
<dbReference type="RefSeq" id="WP_109038585.1">
    <property type="nucleotide sequence ID" value="NZ_CP029211.1"/>
</dbReference>
<proteinExistence type="predicted"/>
<sequence>MKFTSVPVRPTLMALSVLAVLAAPAARADQASAIEAAHQTTLSLIEVLVESGVLTRDKADAILKQAQQRAAQAVAAKPAGAGTLQANQEPGGTGTGARPVIRVPYLSEAARTQLRNEVREEVLAQARQERWGVPNAPSWIDRVRIEGDIRYRYQKDRPSSDNTPADDYVAALFSGTGGLTRAADFMGYEAVTIDGADYALASGNTQKARSRERLRARLAISAKVSDEVGAGFRLTTGSATDRVSTNQTLGQDFNKYQVFLDRAFLRLDPNEYVTLQAGRIPNPWFGTEMVWSENLNFEGVAASARWFNEDRTAVPFATVGWFPIREQRPGERGGRSLIGAQVGAQLEPTSRTKVKLGLAYYRYQNLEGREDNGYYVESSGGSVADPIVYGRHEYGRNLRQKGNTLFQTNPADLTPVWGLAYKFEPMVLTASAEFMHFAPFSLMVSAEYAKNLGFDVADFRRRAGSAFARVNPGGKDDGYIMKAAFGWPEVTDLGHWQLTTSYRHIGSDAVLDAFNDSDLGLGGTNLEGYTLGFNLGLARQTMLGVRYLAGRTIDSPLNNLTNAQSKAKYQVNTLQVDLNVRF</sequence>
<dbReference type="Proteomes" id="UP000244892">
    <property type="component" value="Plasmid pTB101"/>
</dbReference>
<dbReference type="InterPro" id="IPR032638">
    <property type="entry name" value="Porin_5"/>
</dbReference>
<dbReference type="KEGG" id="aon:DEH84_17960"/>
<evidence type="ECO:0000313" key="2">
    <source>
        <dbReference type="EMBL" id="AWI55474.1"/>
    </source>
</evidence>
<dbReference type="Pfam" id="PF16930">
    <property type="entry name" value="Porin_5"/>
    <property type="match status" value="1"/>
</dbReference>
<feature type="signal peptide" evidence="1">
    <location>
        <begin position="1"/>
        <end position="28"/>
    </location>
</feature>
<keyword evidence="1" id="KW-0732">Signal</keyword>
<keyword evidence="2" id="KW-0614">Plasmid</keyword>
<gene>
    <name evidence="2" type="ORF">DEH84_17960</name>
</gene>
<name>A0A2U8FYH9_9BURK</name>